<feature type="region of interest" description="Disordered" evidence="2">
    <location>
        <begin position="85"/>
        <end position="207"/>
    </location>
</feature>
<dbReference type="InterPro" id="IPR036869">
    <property type="entry name" value="J_dom_sf"/>
</dbReference>
<reference evidence="4" key="1">
    <citation type="submission" date="2015-07" db="EMBL/GenBank/DDBJ databases">
        <title>Transcriptome Assembly of Anthurium amnicola.</title>
        <authorList>
            <person name="Suzuki J."/>
        </authorList>
    </citation>
    <scope>NUCLEOTIDE SEQUENCE</scope>
</reference>
<dbReference type="PANTHER" id="PTHR36335:SF1">
    <property type="entry name" value="CHAPERONE DNAJ-DOMAIN SUPERFAMILY PROTEIN"/>
    <property type="match status" value="1"/>
</dbReference>
<dbReference type="GO" id="GO:0005783">
    <property type="term" value="C:endoplasmic reticulum"/>
    <property type="evidence" value="ECO:0007669"/>
    <property type="project" value="UniProtKB-ARBA"/>
</dbReference>
<accession>A0A1D1XUW4</accession>
<evidence type="ECO:0000256" key="1">
    <source>
        <dbReference type="SAM" id="Coils"/>
    </source>
</evidence>
<gene>
    <name evidence="4" type="ORF">g.39756</name>
</gene>
<organism evidence="4">
    <name type="scientific">Anthurium amnicola</name>
    <dbReference type="NCBI Taxonomy" id="1678845"/>
    <lineage>
        <taxon>Eukaryota</taxon>
        <taxon>Viridiplantae</taxon>
        <taxon>Streptophyta</taxon>
        <taxon>Embryophyta</taxon>
        <taxon>Tracheophyta</taxon>
        <taxon>Spermatophyta</taxon>
        <taxon>Magnoliopsida</taxon>
        <taxon>Liliopsida</taxon>
        <taxon>Araceae</taxon>
        <taxon>Pothoideae</taxon>
        <taxon>Potheae</taxon>
        <taxon>Anthurium</taxon>
    </lineage>
</organism>
<feature type="region of interest" description="Disordered" evidence="2">
    <location>
        <begin position="1"/>
        <end position="22"/>
    </location>
</feature>
<feature type="compositionally biased region" description="Polar residues" evidence="2">
    <location>
        <begin position="11"/>
        <end position="22"/>
    </location>
</feature>
<dbReference type="EMBL" id="GDJX01021755">
    <property type="protein sequence ID" value="JAT46181.1"/>
    <property type="molecule type" value="Transcribed_RNA"/>
</dbReference>
<feature type="compositionally biased region" description="Low complexity" evidence="2">
    <location>
        <begin position="154"/>
        <end position="166"/>
    </location>
</feature>
<dbReference type="PANTHER" id="PTHR36335">
    <property type="entry name" value="CHAPERONE DNAJ-DOMAIN SUPERFAMILY PROTEIN"/>
    <property type="match status" value="1"/>
</dbReference>
<feature type="compositionally biased region" description="Polar residues" evidence="2">
    <location>
        <begin position="95"/>
        <end position="109"/>
    </location>
</feature>
<dbReference type="SUPFAM" id="SSF46565">
    <property type="entry name" value="Chaperone J-domain"/>
    <property type="match status" value="1"/>
</dbReference>
<proteinExistence type="predicted"/>
<feature type="compositionally biased region" description="Acidic residues" evidence="2">
    <location>
        <begin position="167"/>
        <end position="177"/>
    </location>
</feature>
<sequence length="644" mass="72651">MNLCGRMSRGQCKTKTQSTSTPLGRCNNRSNNNVIIVDVDGSKIDVIIVDTPESSNQRSRYFGASLKLNKRCSPSNVISIDDEGIGDVECRDGDQNATSRKIHNPSSKEYFSEDSDSDECQVLGGKGEIHSESPKWMFDNHSSECSTSVSDVPESGSSETDTTSSDSDSDSDCEIMDDSSGNFREEWEKAASKKKMERSHPLSKEGLGAFGLHDECRIPMCETAQEKVDLTSTSGYTHTAQKKDEPNASASINGNEDPVHVPDVVDGFTEESSLKFRWKFSVDDLDHIVGASAQNSDGPLPENLHRTQFQPEFSFDHKLKSHSSDQDVPFPRHFSCDKQMQHGLHDQSGGFSSAHESVSLFAAEILDKHQEENVLGDGYTPCNNHCPSQHVAEPQSTKATDAVKDISSFHPQAESASSKPNIRRSETCSDVIVDHSFGEDGAIFQETLGNLIQEDINSEMFDRPNLENVNMIENQNDIIGEWEKHKESEEYRLAEEKEWASRRRQLQIQAEEVQKLRKRKKAENLRLLEMEKRQKQRVEEMRESQKRDEEAINLKDQLRVEIRKELEKLEMKYKDMASLLRGLGISVGGGLYPMSHEVNLAYKQALLRFHPDRASRTDIRQLVEAEEKFKLISRLKEKLLPIAY</sequence>
<evidence type="ECO:0000256" key="2">
    <source>
        <dbReference type="SAM" id="MobiDB-lite"/>
    </source>
</evidence>
<dbReference type="PROSITE" id="PS50076">
    <property type="entry name" value="DNAJ_2"/>
    <property type="match status" value="1"/>
</dbReference>
<feature type="region of interest" description="Disordered" evidence="2">
    <location>
        <begin position="236"/>
        <end position="258"/>
    </location>
</feature>
<dbReference type="AlphaFoldDB" id="A0A1D1XUW4"/>
<protein>
    <recommendedName>
        <fullName evidence="3">J domain-containing protein</fullName>
    </recommendedName>
</protein>
<feature type="coiled-coil region" evidence="1">
    <location>
        <begin position="503"/>
        <end position="579"/>
    </location>
</feature>
<dbReference type="CDD" id="cd06257">
    <property type="entry name" value="DnaJ"/>
    <property type="match status" value="1"/>
</dbReference>
<feature type="domain" description="J" evidence="3">
    <location>
        <begin position="578"/>
        <end position="644"/>
    </location>
</feature>
<evidence type="ECO:0000313" key="4">
    <source>
        <dbReference type="EMBL" id="JAT46181.1"/>
    </source>
</evidence>
<name>A0A1D1XUW4_9ARAE</name>
<evidence type="ECO:0000259" key="3">
    <source>
        <dbReference type="PROSITE" id="PS50076"/>
    </source>
</evidence>
<keyword evidence="1" id="KW-0175">Coiled coil</keyword>
<dbReference type="InterPro" id="IPR001623">
    <property type="entry name" value="DnaJ_domain"/>
</dbReference>